<dbReference type="PANTHER" id="PTHR30633:SF0">
    <property type="entry name" value="CYTOCHROME C-552"/>
    <property type="match status" value="1"/>
</dbReference>
<proteinExistence type="inferred from homology"/>
<keyword evidence="5" id="KW-0479">Metal-binding</keyword>
<dbReference type="SUPFAM" id="SSF48695">
    <property type="entry name" value="Multiheme cytochromes"/>
    <property type="match status" value="1"/>
</dbReference>
<organism evidence="11 12">
    <name type="scientific">Desulfitobacterium hafniense</name>
    <name type="common">Desulfitobacterium frappieri</name>
    <dbReference type="NCBI Taxonomy" id="49338"/>
    <lineage>
        <taxon>Bacteria</taxon>
        <taxon>Bacillati</taxon>
        <taxon>Bacillota</taxon>
        <taxon>Clostridia</taxon>
        <taxon>Eubacteriales</taxon>
        <taxon>Desulfitobacteriaceae</taxon>
        <taxon>Desulfitobacterium</taxon>
    </lineage>
</organism>
<evidence type="ECO:0000256" key="10">
    <source>
        <dbReference type="ARBA" id="ARBA00049131"/>
    </source>
</evidence>
<evidence type="ECO:0000256" key="9">
    <source>
        <dbReference type="ARBA" id="ARBA00023004"/>
    </source>
</evidence>
<dbReference type="RefSeq" id="WP_011460825.1">
    <property type="nucleotide sequence ID" value="NZ_JAYFNZ010000001.1"/>
</dbReference>
<dbReference type="GO" id="GO:0030288">
    <property type="term" value="C:outer membrane-bounded periplasmic space"/>
    <property type="evidence" value="ECO:0007669"/>
    <property type="project" value="TreeGrafter"/>
</dbReference>
<evidence type="ECO:0000256" key="5">
    <source>
        <dbReference type="ARBA" id="ARBA00022723"/>
    </source>
</evidence>
<dbReference type="AlphaFoldDB" id="A0A0W1JLW8"/>
<sequence length="447" mass="49953">MRKGKILIGLLAAMIISIVAVGCSSKTSQPVAFRAEIAPGTLSVDEYAKYYPKQYDTFMKTAEMSNEGSKYGGSEEFDKLTQWPFLKEIFAGYGFAIEYNEDRGHNYTIEDVTKIKRINEKSIASCWTCKSANVAGVVEEMGDAYYGANFHDLKGKMTEGITCANCHDPQTMNLVITQPPLRDTLTRLGKDPDKLTTQELRTMVCAQCHVEYYFAGDKKIVTFPWDKGLTPTDVLEYYEEKDFSDWTHAKAGVREIKAQHPEYETFMGSTHAEAGLSCADCHMPYTMNGGEKISSHWWTSPLKHMNESCLTCHREGEEALKERVFYTQDKVADMMAKVGNVTVEALEAIAEADAKGGNQDALKEARALQRKGQFLVDWVGAENSMGFHNPQLIMETLNTSMDYAYQAINKATESITGVAAPKWDVEAPKTNTETMKVLHDKENAPKS</sequence>
<evidence type="ECO:0000256" key="4">
    <source>
        <dbReference type="ARBA" id="ARBA00022617"/>
    </source>
</evidence>
<dbReference type="PROSITE" id="PS51257">
    <property type="entry name" value="PROKAR_LIPOPROTEIN"/>
    <property type="match status" value="1"/>
</dbReference>
<evidence type="ECO:0000256" key="8">
    <source>
        <dbReference type="ARBA" id="ARBA00023002"/>
    </source>
</evidence>
<dbReference type="Gene3D" id="1.10.1130.10">
    <property type="entry name" value="Flavocytochrome C3, Chain A"/>
    <property type="match status" value="1"/>
</dbReference>
<gene>
    <name evidence="11" type="ORF">AT727_03780</name>
</gene>
<dbReference type="GO" id="GO:0019645">
    <property type="term" value="P:anaerobic electron transport chain"/>
    <property type="evidence" value="ECO:0007669"/>
    <property type="project" value="TreeGrafter"/>
</dbReference>
<evidence type="ECO:0000256" key="2">
    <source>
        <dbReference type="ARBA" id="ARBA00009288"/>
    </source>
</evidence>
<dbReference type="CDD" id="cd00548">
    <property type="entry name" value="NrfA-like"/>
    <property type="match status" value="1"/>
</dbReference>
<name>A0A0W1JLW8_DESHA</name>
<comment type="subcellular location">
    <subcellularLocation>
        <location evidence="1">Cell envelope</location>
    </subcellularLocation>
</comment>
<evidence type="ECO:0000256" key="3">
    <source>
        <dbReference type="ARBA" id="ARBA00011887"/>
    </source>
</evidence>
<keyword evidence="9" id="KW-0408">Iron</keyword>
<accession>A0A0W1JLW8</accession>
<dbReference type="EC" id="1.7.2.2" evidence="3"/>
<dbReference type="InterPro" id="IPR036280">
    <property type="entry name" value="Multihaem_cyt_sf"/>
</dbReference>
<dbReference type="PANTHER" id="PTHR30633">
    <property type="entry name" value="CYTOCHROME C-552 RESPIRATORY NITRITE REDUCTASE"/>
    <property type="match status" value="1"/>
</dbReference>
<evidence type="ECO:0000256" key="1">
    <source>
        <dbReference type="ARBA" id="ARBA00004196"/>
    </source>
</evidence>
<dbReference type="GO" id="GO:0046872">
    <property type="term" value="F:metal ion binding"/>
    <property type="evidence" value="ECO:0007669"/>
    <property type="project" value="UniProtKB-KW"/>
</dbReference>
<protein>
    <recommendedName>
        <fullName evidence="3">nitrite reductase (cytochrome; ammonia-forming)</fullName>
        <ecNumber evidence="3">1.7.2.2</ecNumber>
    </recommendedName>
</protein>
<dbReference type="Gene3D" id="1.20.140.10">
    <property type="entry name" value="Butyryl-CoA Dehydrogenase, subunit A, domain 3"/>
    <property type="match status" value="1"/>
</dbReference>
<dbReference type="PIRSF" id="PIRSF000243">
    <property type="entry name" value="Cyt_c552"/>
    <property type="match status" value="1"/>
</dbReference>
<dbReference type="GO" id="GO:0042279">
    <property type="term" value="F:nitrite reductase (cytochrome, ammonia-forming) activity"/>
    <property type="evidence" value="ECO:0007669"/>
    <property type="project" value="UniProtKB-EC"/>
</dbReference>
<dbReference type="InterPro" id="IPR003321">
    <property type="entry name" value="Cyt_c552"/>
</dbReference>
<dbReference type="Proteomes" id="UP000054623">
    <property type="component" value="Unassembled WGS sequence"/>
</dbReference>
<keyword evidence="4" id="KW-0349">Heme</keyword>
<dbReference type="OrthoDB" id="9780421at2"/>
<evidence type="ECO:0000313" key="12">
    <source>
        <dbReference type="Proteomes" id="UP000054623"/>
    </source>
</evidence>
<keyword evidence="6" id="KW-0732">Signal</keyword>
<comment type="similarity">
    <text evidence="2">Belongs to the cytochrome c-552 family.</text>
</comment>
<comment type="caution">
    <text evidence="11">The sequence shown here is derived from an EMBL/GenBank/DDBJ whole genome shotgun (WGS) entry which is preliminary data.</text>
</comment>
<reference evidence="11 12" key="1">
    <citation type="submission" date="2015-12" db="EMBL/GenBank/DDBJ databases">
        <title>Draft Genome Sequence of Desulfitobacterium hafniense Strain DH, a Sulfate-reducing Bacterium Isolated from Paddy Soils.</title>
        <authorList>
            <person name="Bao P."/>
            <person name="Zhang X."/>
            <person name="Li G."/>
        </authorList>
    </citation>
    <scope>NUCLEOTIDE SEQUENCE [LARGE SCALE GENOMIC DNA]</scope>
    <source>
        <strain evidence="11 12">DH</strain>
    </source>
</reference>
<keyword evidence="8" id="KW-0560">Oxidoreductase</keyword>
<dbReference type="GO" id="GO:0020037">
    <property type="term" value="F:heme binding"/>
    <property type="evidence" value="ECO:0007669"/>
    <property type="project" value="TreeGrafter"/>
</dbReference>
<evidence type="ECO:0000313" key="11">
    <source>
        <dbReference type="EMBL" id="KTE92063.1"/>
    </source>
</evidence>
<evidence type="ECO:0000256" key="6">
    <source>
        <dbReference type="ARBA" id="ARBA00022729"/>
    </source>
</evidence>
<comment type="catalytic activity">
    <reaction evidence="10">
        <text>6 Fe(III)-[cytochrome c] + NH4(+) + 2 H2O = 6 Fe(II)-[cytochrome c] + nitrite + 8 H(+)</text>
        <dbReference type="Rhea" id="RHEA:13089"/>
        <dbReference type="Rhea" id="RHEA-COMP:10350"/>
        <dbReference type="Rhea" id="RHEA-COMP:14399"/>
        <dbReference type="ChEBI" id="CHEBI:15377"/>
        <dbReference type="ChEBI" id="CHEBI:15378"/>
        <dbReference type="ChEBI" id="CHEBI:16301"/>
        <dbReference type="ChEBI" id="CHEBI:28938"/>
        <dbReference type="ChEBI" id="CHEBI:29033"/>
        <dbReference type="ChEBI" id="CHEBI:29034"/>
        <dbReference type="EC" id="1.7.2.2"/>
    </reaction>
</comment>
<evidence type="ECO:0000256" key="7">
    <source>
        <dbReference type="ARBA" id="ARBA00022837"/>
    </source>
</evidence>
<dbReference type="EMBL" id="LOCK01000017">
    <property type="protein sequence ID" value="KTE92063.1"/>
    <property type="molecule type" value="Genomic_DNA"/>
</dbReference>
<keyword evidence="7" id="KW-0106">Calcium</keyword>
<dbReference type="Pfam" id="PF02335">
    <property type="entry name" value="Cytochrom_C552"/>
    <property type="match status" value="1"/>
</dbReference>